<dbReference type="PDBsum" id="5NR6"/>
<reference evidence="3" key="2">
    <citation type="journal article" date="2017" name="Sci. Adv.">
        <title>Homeodomain-like DNA binding proteins control the haploid-to-diploid transition in &lt;i&gt;Dictyostelium&lt;/i&gt;.</title>
        <authorList>
            <person name="Hedgethorne K."/>
            <person name="Eustermann S."/>
            <person name="Yang J.C."/>
            <person name="Ogden T.E.H."/>
            <person name="Neuhaus D."/>
            <person name="Bloomfield G."/>
        </authorList>
    </citation>
    <scope>STRUCTURE BY NMR</scope>
</reference>
<dbReference type="VEuPathDB" id="AmoebaDB:DDB_G0289165"/>
<organism evidence="1">
    <name type="scientific">Dictyostelium discoideum</name>
    <name type="common">Social amoeba</name>
    <dbReference type="NCBI Taxonomy" id="44689"/>
    <lineage>
        <taxon>Eukaryota</taxon>
        <taxon>Amoebozoa</taxon>
        <taxon>Evosea</taxon>
        <taxon>Eumycetozoa</taxon>
        <taxon>Dictyostelia</taxon>
        <taxon>Dictyosteliales</taxon>
        <taxon>Dictyosteliaceae</taxon>
        <taxon>Dictyostelium</taxon>
    </lineage>
</organism>
<evidence type="ECO:0000313" key="2">
    <source>
        <dbReference type="EMBL" id="CBA34806.1"/>
    </source>
</evidence>
<accession>D3UFE5</accession>
<gene>
    <name evidence="1" type="primary">matB</name>
</gene>
<evidence type="ECO:0007829" key="3">
    <source>
        <dbReference type="PDB" id="5NR6"/>
    </source>
</evidence>
<proteinExistence type="evidence at protein level"/>
<dbReference type="SMR" id="D3UFE5"/>
<dbReference type="EMBL" id="FN543121">
    <property type="protein sequence ID" value="CBA34794.1"/>
    <property type="molecule type" value="Genomic_DNA"/>
</dbReference>
<sequence>MDQLDEIIEQIQKEAINSNVVLKNPRVPTQKTGELSEEQKKIVADYISEVGLNNLNATELSKRLNITVDKSKTYIKNSNRMGRTNNFKTIKMFEDDVSSASAQPNLP</sequence>
<dbReference type="PDB" id="5NR6">
    <property type="method" value="NMR"/>
    <property type="chains" value="A=1-107"/>
</dbReference>
<evidence type="ECO:0000313" key="1">
    <source>
        <dbReference type="EMBL" id="CBA34794.1"/>
    </source>
</evidence>
<dbReference type="EMBL" id="FN543124">
    <property type="protein sequence ID" value="CBA34806.1"/>
    <property type="molecule type" value="Genomic_DNA"/>
</dbReference>
<protein>
    <submittedName>
        <fullName evidence="1">MatB protein</fullName>
    </submittedName>
</protein>
<dbReference type="AlphaFoldDB" id="D3UFE5"/>
<reference evidence="1" key="1">
    <citation type="journal article" date="2010" name="Science">
        <title>Sex determination in the social amoeba Dictyostelium discoideum.</title>
        <authorList>
            <person name="Bloomfield G."/>
            <person name="Skelton J."/>
            <person name="Ivens A."/>
            <person name="Tanaka Y."/>
            <person name="Kay R.R."/>
        </authorList>
    </citation>
    <scope>NUCLEOTIDE SEQUENCE</scope>
    <source>
        <strain evidence="2">NC66.2</strain>
        <strain evidence="1">NYA64</strain>
    </source>
</reference>
<keyword evidence="3" id="KW-0002">3D-structure</keyword>
<name>D3UFE5_DICDI</name>